<dbReference type="Gene3D" id="3.30.530.20">
    <property type="match status" value="1"/>
</dbReference>
<dbReference type="SUPFAM" id="SSF55961">
    <property type="entry name" value="Bet v1-like"/>
    <property type="match status" value="1"/>
</dbReference>
<evidence type="ECO:0000313" key="1">
    <source>
        <dbReference type="EMBL" id="WDI30625.1"/>
    </source>
</evidence>
<reference evidence="1" key="1">
    <citation type="submission" date="2023-02" db="EMBL/GenBank/DDBJ databases">
        <title>Genome sequence of Hyphococcus flavus.</title>
        <authorList>
            <person name="Rong J.-C."/>
            <person name="Zhao Q."/>
            <person name="Yi M."/>
            <person name="Wu J.-Y."/>
        </authorList>
    </citation>
    <scope>NUCLEOTIDE SEQUENCE</scope>
    <source>
        <strain evidence="1">MCCC 1K03223</strain>
    </source>
</reference>
<protein>
    <submittedName>
        <fullName evidence="1">SRPBCC family protein</fullName>
    </submittedName>
</protein>
<dbReference type="Proteomes" id="UP001214043">
    <property type="component" value="Chromosome"/>
</dbReference>
<accession>A0AAF0CBC5</accession>
<dbReference type="CDD" id="cd07821">
    <property type="entry name" value="PYR_PYL_RCAR_like"/>
    <property type="match status" value="1"/>
</dbReference>
<sequence length="159" mass="17643">MPVQISVTEIVNSPASDVFNAAISFDARKLVQKHGPLPGIVKVDGHDAPWSAIGDVRHHTLSDNSSVREELVTFTPHDTFAYRLTEFTGPFAPLVKGARADWHFTQLGSAKTKIDWTYSFTPRSMAAEGILWFIVKLFWPGYLKAALARVKDEAESSEN</sequence>
<dbReference type="KEGG" id="hfl:PUV54_11730"/>
<dbReference type="EMBL" id="CP118166">
    <property type="protein sequence ID" value="WDI30625.1"/>
    <property type="molecule type" value="Genomic_DNA"/>
</dbReference>
<dbReference type="RefSeq" id="WP_274492434.1">
    <property type="nucleotide sequence ID" value="NZ_CP118166.1"/>
</dbReference>
<dbReference type="AlphaFoldDB" id="A0AAF0CBC5"/>
<dbReference type="InterPro" id="IPR023393">
    <property type="entry name" value="START-like_dom_sf"/>
</dbReference>
<evidence type="ECO:0000313" key="2">
    <source>
        <dbReference type="Proteomes" id="UP001214043"/>
    </source>
</evidence>
<gene>
    <name evidence="1" type="ORF">PUV54_11730</name>
</gene>
<name>A0AAF0CBC5_9PROT</name>
<organism evidence="1 2">
    <name type="scientific">Hyphococcus flavus</name>
    <dbReference type="NCBI Taxonomy" id="1866326"/>
    <lineage>
        <taxon>Bacteria</taxon>
        <taxon>Pseudomonadati</taxon>
        <taxon>Pseudomonadota</taxon>
        <taxon>Alphaproteobacteria</taxon>
        <taxon>Parvularculales</taxon>
        <taxon>Parvularculaceae</taxon>
        <taxon>Hyphococcus</taxon>
    </lineage>
</organism>
<proteinExistence type="predicted"/>
<keyword evidence="2" id="KW-1185">Reference proteome</keyword>